<keyword evidence="2 12" id="KW-1003">Cell membrane</keyword>
<evidence type="ECO:0000256" key="8">
    <source>
        <dbReference type="ARBA" id="ARBA00023209"/>
    </source>
</evidence>
<dbReference type="GO" id="GO:0006646">
    <property type="term" value="P:phosphatidylethanolamine biosynthetic process"/>
    <property type="evidence" value="ECO:0007669"/>
    <property type="project" value="UniProtKB-UniRule"/>
</dbReference>
<dbReference type="EC" id="4.1.1.65" evidence="12"/>
<dbReference type="RefSeq" id="WP_369602726.1">
    <property type="nucleotide sequence ID" value="NZ_CP154858.1"/>
</dbReference>
<evidence type="ECO:0000256" key="2">
    <source>
        <dbReference type="ARBA" id="ARBA00022475"/>
    </source>
</evidence>
<name>A0AB39V0Y3_9GAMM</name>
<evidence type="ECO:0000256" key="12">
    <source>
        <dbReference type="HAMAP-Rule" id="MF_00662"/>
    </source>
</evidence>
<sequence>MKWLESLFVAGQHVMPHHTVSRLVGSIADSRIPQVKDAAIRWFIERYNVDMSEALHADPAAYDTFNEFFTRPLKPGVRDLSPRPGHLISPVDGAVSQCGRIEHGRLFQAKGHSFSLIELLGNQLDDAKHFIGGQFATIYLSPRDYHRIHMPLTGSLRRMIYVPGRLFSVNPATTQRVPGLFARNERVICEFETEIGPFALILVGAMIVASIETVWAGRVAPRSGGVDVQDYAPNALTLKQGEEMGRFCLGSTVIMLAPPETLAWEESFAPDATVRLGQNIARIQARSKGKANT</sequence>
<dbReference type="InterPro" id="IPR033177">
    <property type="entry name" value="PSD-B"/>
</dbReference>
<feature type="site" description="Cleavage (non-hydrolytic); by autocatalysis" evidence="12">
    <location>
        <begin position="250"/>
        <end position="251"/>
    </location>
</feature>
<proteinExistence type="inferred from homology"/>
<comment type="PTM">
    <text evidence="12">Is synthesized initially as an inactive proenzyme. Formation of the active enzyme involves a self-maturation process in which the active site pyruvoyl group is generated from an internal serine residue via an autocatalytic post-translational modification. Two non-identical subunits are generated from the proenzyme in this reaction, and the pyruvate is formed at the N-terminus of the alpha chain, which is derived from the carboxyl end of the proenzyme. The autoendoproteolytic cleavage occurs by a canonical serine protease mechanism, in which the side chain hydroxyl group of the serine supplies its oxygen atom to form the C-terminus of the beta chain, while the remainder of the serine residue undergoes an oxidative deamination to produce ammonia and the pyruvoyl prosthetic group on the alpha chain. During this reaction, the Ser that is part of the protease active site of the proenzyme becomes the pyruvoyl prosthetic group, which constitutes an essential element of the active site of the mature decarboxylase.</text>
</comment>
<dbReference type="InterPro" id="IPR003817">
    <property type="entry name" value="PS_Dcarbxylase"/>
</dbReference>
<keyword evidence="11 12" id="KW-0670">Pyruvate</keyword>
<comment type="function">
    <text evidence="12">Catalyzes the formation of phosphatidylethanolamine (PtdEtn) from phosphatidylserine (PtdSer).</text>
</comment>
<keyword evidence="4 12" id="KW-0210">Decarboxylase</keyword>
<feature type="chain" id="PRO_5044030467" description="Phosphatidylserine decarboxylase beta chain" evidence="12">
    <location>
        <begin position="1"/>
        <end position="250"/>
    </location>
</feature>
<protein>
    <recommendedName>
        <fullName evidence="12">Phosphatidylserine decarboxylase proenzyme</fullName>
        <ecNumber evidence="12">4.1.1.65</ecNumber>
    </recommendedName>
    <component>
        <recommendedName>
            <fullName evidence="12">Phosphatidylserine decarboxylase alpha chain</fullName>
        </recommendedName>
    </component>
    <component>
        <recommendedName>
            <fullName evidence="12">Phosphatidylserine decarboxylase beta chain</fullName>
        </recommendedName>
    </component>
</protein>
<dbReference type="HAMAP" id="MF_00662">
    <property type="entry name" value="PS_decarb_PSD_B_type1"/>
    <property type="match status" value="1"/>
</dbReference>
<keyword evidence="7 12" id="KW-0865">Zymogen</keyword>
<dbReference type="InterPro" id="IPR033178">
    <property type="entry name" value="PSD_type1_pro"/>
</dbReference>
<gene>
    <name evidence="13" type="primary">asd</name>
    <name evidence="12" type="synonym">psd</name>
    <name evidence="13" type="ORF">AAIA72_07195</name>
</gene>
<dbReference type="PANTHER" id="PTHR10067:SF6">
    <property type="entry name" value="PHOSPHATIDYLSERINE DECARBOXYLASE PROENZYME, MITOCHONDRIAL"/>
    <property type="match status" value="1"/>
</dbReference>
<feature type="chain" id="PRO_5044030466" description="Phosphatidylserine decarboxylase alpha chain" evidence="12">
    <location>
        <begin position="251"/>
        <end position="293"/>
    </location>
</feature>
<feature type="active site" description="Charge relay system; for autoendoproteolytic cleavage activity" evidence="12">
    <location>
        <position position="251"/>
    </location>
</feature>
<dbReference type="KEGG" id="tcd:AAIA72_07195"/>
<comment type="subcellular location">
    <subcellularLocation>
        <location evidence="12">Cell membrane</location>
        <topology evidence="12">Peripheral membrane protein</topology>
    </subcellularLocation>
</comment>
<feature type="active site" description="Schiff-base intermediate with substrate; via pyruvic acid; for decarboxylase activity" evidence="12">
    <location>
        <position position="251"/>
    </location>
</feature>
<evidence type="ECO:0000256" key="5">
    <source>
        <dbReference type="ARBA" id="ARBA00023098"/>
    </source>
</evidence>
<keyword evidence="3 12" id="KW-0444">Lipid biosynthesis</keyword>
<comment type="similarity">
    <text evidence="12">Belongs to the phosphatidylserine decarboxylase family. PSD-B subfamily. Prokaryotic type I sub-subfamily.</text>
</comment>
<reference evidence="13" key="1">
    <citation type="submission" date="2024-05" db="EMBL/GenBank/DDBJ databases">
        <title>Genome sequencing of novel strain.</title>
        <authorList>
            <person name="Ganbat D."/>
            <person name="Ganbat S."/>
            <person name="Lee S.-J."/>
        </authorList>
    </citation>
    <scope>NUCLEOTIDE SEQUENCE</scope>
    <source>
        <strain evidence="13">SMD15-11</strain>
    </source>
</reference>
<evidence type="ECO:0000256" key="10">
    <source>
        <dbReference type="ARBA" id="ARBA00023264"/>
    </source>
</evidence>
<keyword evidence="8 12" id="KW-0594">Phospholipid biosynthesis</keyword>
<dbReference type="GO" id="GO:0004609">
    <property type="term" value="F:phosphatidylserine decarboxylase activity"/>
    <property type="evidence" value="ECO:0007669"/>
    <property type="project" value="UniProtKB-UniRule"/>
</dbReference>
<feature type="modified residue" description="Pyruvic acid (Ser); by autocatalysis" evidence="12">
    <location>
        <position position="251"/>
    </location>
</feature>
<accession>A0AB39V0Y3</accession>
<dbReference type="NCBIfam" id="TIGR00163">
    <property type="entry name" value="PS_decarb"/>
    <property type="match status" value="1"/>
</dbReference>
<dbReference type="PANTHER" id="PTHR10067">
    <property type="entry name" value="PHOSPHATIDYLSERINE DECARBOXYLASE"/>
    <property type="match status" value="1"/>
</dbReference>
<evidence type="ECO:0000256" key="9">
    <source>
        <dbReference type="ARBA" id="ARBA00023239"/>
    </source>
</evidence>
<evidence type="ECO:0000256" key="6">
    <source>
        <dbReference type="ARBA" id="ARBA00023136"/>
    </source>
</evidence>
<evidence type="ECO:0000313" key="13">
    <source>
        <dbReference type="EMBL" id="XDT73745.1"/>
    </source>
</evidence>
<evidence type="ECO:0000256" key="3">
    <source>
        <dbReference type="ARBA" id="ARBA00022516"/>
    </source>
</evidence>
<dbReference type="GO" id="GO:0005886">
    <property type="term" value="C:plasma membrane"/>
    <property type="evidence" value="ECO:0007669"/>
    <property type="project" value="UniProtKB-SubCell"/>
</dbReference>
<dbReference type="EMBL" id="CP154858">
    <property type="protein sequence ID" value="XDT73745.1"/>
    <property type="molecule type" value="Genomic_DNA"/>
</dbReference>
<feature type="active site" description="Charge relay system; for autoendoproteolytic cleavage activity" evidence="12">
    <location>
        <position position="149"/>
    </location>
</feature>
<keyword evidence="6 12" id="KW-0472">Membrane</keyword>
<keyword evidence="5 12" id="KW-0443">Lipid metabolism</keyword>
<dbReference type="Pfam" id="PF02666">
    <property type="entry name" value="PS_Dcarbxylase"/>
    <property type="match status" value="1"/>
</dbReference>
<evidence type="ECO:0000256" key="4">
    <source>
        <dbReference type="ARBA" id="ARBA00022793"/>
    </source>
</evidence>
<keyword evidence="10 12" id="KW-1208">Phospholipid metabolism</keyword>
<evidence type="ECO:0000256" key="7">
    <source>
        <dbReference type="ARBA" id="ARBA00023145"/>
    </source>
</evidence>
<keyword evidence="9 12" id="KW-0456">Lyase</keyword>
<comment type="subunit">
    <text evidence="12">Heterodimer of a large membrane-associated beta subunit and a small pyruvoyl-containing alpha subunit.</text>
</comment>
<dbReference type="AlphaFoldDB" id="A0AB39V0Y3"/>
<comment type="cofactor">
    <cofactor evidence="12">
        <name>pyruvate</name>
        <dbReference type="ChEBI" id="CHEBI:15361"/>
    </cofactor>
    <text evidence="12">Binds 1 pyruvoyl group covalently per subunit.</text>
</comment>
<evidence type="ECO:0000256" key="1">
    <source>
        <dbReference type="ARBA" id="ARBA00005189"/>
    </source>
</evidence>
<organism evidence="13">
    <name type="scientific">Thermohahella caldifontis</name>
    <dbReference type="NCBI Taxonomy" id="3142973"/>
    <lineage>
        <taxon>Bacteria</taxon>
        <taxon>Pseudomonadati</taxon>
        <taxon>Pseudomonadota</taxon>
        <taxon>Gammaproteobacteria</taxon>
        <taxon>Oceanospirillales</taxon>
        <taxon>Hahellaceae</taxon>
        <taxon>Thermohahella</taxon>
    </lineage>
</organism>
<comment type="catalytic activity">
    <reaction evidence="12">
        <text>a 1,2-diacyl-sn-glycero-3-phospho-L-serine + H(+) = a 1,2-diacyl-sn-glycero-3-phosphoethanolamine + CO2</text>
        <dbReference type="Rhea" id="RHEA:20828"/>
        <dbReference type="ChEBI" id="CHEBI:15378"/>
        <dbReference type="ChEBI" id="CHEBI:16526"/>
        <dbReference type="ChEBI" id="CHEBI:57262"/>
        <dbReference type="ChEBI" id="CHEBI:64612"/>
        <dbReference type="EC" id="4.1.1.65"/>
    </reaction>
</comment>
<comment type="pathway">
    <text evidence="1">Lipid metabolism.</text>
</comment>
<evidence type="ECO:0000256" key="11">
    <source>
        <dbReference type="ARBA" id="ARBA00023317"/>
    </source>
</evidence>
<comment type="pathway">
    <text evidence="12">Phospholipid metabolism; phosphatidylethanolamine biosynthesis; phosphatidylethanolamine from CDP-diacylglycerol: step 2/2.</text>
</comment>
<feature type="active site" description="Charge relay system; for autoendoproteolytic cleavage activity" evidence="12">
    <location>
        <position position="92"/>
    </location>
</feature>